<gene>
    <name evidence="3" type="ORF">CLG96_03630</name>
</gene>
<dbReference type="EMBL" id="NWBU01000004">
    <property type="protein sequence ID" value="PTQ13582.1"/>
    <property type="molecule type" value="Genomic_DNA"/>
</dbReference>
<protein>
    <submittedName>
        <fullName evidence="3">Carbohydrate porin</fullName>
    </submittedName>
</protein>
<dbReference type="GO" id="GO:0008643">
    <property type="term" value="P:carbohydrate transport"/>
    <property type="evidence" value="ECO:0007669"/>
    <property type="project" value="InterPro"/>
</dbReference>
<comment type="similarity">
    <text evidence="1 2">Belongs to the OprB family.</text>
</comment>
<organism evidence="3 4">
    <name type="scientific">Sphingomonas oleivorans</name>
    <dbReference type="NCBI Taxonomy" id="1735121"/>
    <lineage>
        <taxon>Bacteria</taxon>
        <taxon>Pseudomonadati</taxon>
        <taxon>Pseudomonadota</taxon>
        <taxon>Alphaproteobacteria</taxon>
        <taxon>Sphingomonadales</taxon>
        <taxon>Sphingomonadaceae</taxon>
        <taxon>Sphingomonas</taxon>
    </lineage>
</organism>
<name>A0A2T5G359_9SPHN</name>
<dbReference type="OrthoDB" id="177316at2"/>
<dbReference type="PANTHER" id="PTHR37944">
    <property type="entry name" value="PORIN B"/>
    <property type="match status" value="1"/>
</dbReference>
<keyword evidence="4" id="KW-1185">Reference proteome</keyword>
<dbReference type="GO" id="GO:0015288">
    <property type="term" value="F:porin activity"/>
    <property type="evidence" value="ECO:0007669"/>
    <property type="project" value="InterPro"/>
</dbReference>
<dbReference type="PANTHER" id="PTHR37944:SF1">
    <property type="entry name" value="PORIN B"/>
    <property type="match status" value="1"/>
</dbReference>
<evidence type="ECO:0000313" key="4">
    <source>
        <dbReference type="Proteomes" id="UP000244162"/>
    </source>
</evidence>
<evidence type="ECO:0000313" key="3">
    <source>
        <dbReference type="EMBL" id="PTQ13582.1"/>
    </source>
</evidence>
<reference evidence="3 4" key="1">
    <citation type="submission" date="2017-09" db="EMBL/GenBank/DDBJ databases">
        <title>Sphingomonas panjinensis sp.nov., isolated from oil-contaminated soil.</title>
        <authorList>
            <person name="Wang L."/>
            <person name="Chen L."/>
        </authorList>
    </citation>
    <scope>NUCLEOTIDE SEQUENCE [LARGE SCALE GENOMIC DNA]</scope>
    <source>
        <strain evidence="3 4">FW-11</strain>
    </source>
</reference>
<dbReference type="Gene3D" id="2.40.160.180">
    <property type="entry name" value="Carbohydrate-selective porin OprB"/>
    <property type="match status" value="1"/>
</dbReference>
<dbReference type="InterPro" id="IPR052932">
    <property type="entry name" value="OprB_Porin"/>
</dbReference>
<evidence type="ECO:0000256" key="1">
    <source>
        <dbReference type="ARBA" id="ARBA00008769"/>
    </source>
</evidence>
<dbReference type="Pfam" id="PF04966">
    <property type="entry name" value="OprB"/>
    <property type="match status" value="1"/>
</dbReference>
<dbReference type="GO" id="GO:0016020">
    <property type="term" value="C:membrane"/>
    <property type="evidence" value="ECO:0007669"/>
    <property type="project" value="InterPro"/>
</dbReference>
<dbReference type="InterPro" id="IPR038673">
    <property type="entry name" value="OprB_sf"/>
</dbReference>
<dbReference type="AlphaFoldDB" id="A0A2T5G359"/>
<proteinExistence type="inferred from homology"/>
<dbReference type="Proteomes" id="UP000244162">
    <property type="component" value="Unassembled WGS sequence"/>
</dbReference>
<accession>A0A2T5G359</accession>
<dbReference type="InterPro" id="IPR007049">
    <property type="entry name" value="Carb-sel_porin_OprB"/>
</dbReference>
<comment type="caution">
    <text evidence="3">The sequence shown here is derived from an EMBL/GenBank/DDBJ whole genome shotgun (WGS) entry which is preliminary data.</text>
</comment>
<evidence type="ECO:0000256" key="2">
    <source>
        <dbReference type="RuleBase" id="RU363072"/>
    </source>
</evidence>
<sequence>MDQPEPASVEPQETERPVALQLGYAADIWSVAHGGLDRRTRYLDNLDLTISADLERLGGPSGTRLFAYMLYNNGVRFSDGGVGDAQVVSNIETGVRALRLYEAWVEHETGSISARFGLYDLNSEFDALEASTFFLGSEHGIGTDIAQTGHNGPSIFPSTSLALRLQARLEDGFVVRGAVLDGVPGDPDHPRRTAIRLGQNDGALLVGEIDRTFGDLRLLAGYWAYTARFEDQSAPQVAGAPVLRRGNRGFYLRGEARLAQRASVGRLDGFVRFGKAASRFNRFDGFVSFGLVLSGPFPRHPEDQLGAALAVARTSSNYRALAASQDVMPRRHETALELSYRHLFSKHFSVQPDIQYILNPGLRSGSNALAVGLRLEFLLRR</sequence>